<keyword evidence="3" id="KW-1185">Reference proteome</keyword>
<comment type="caution">
    <text evidence="2">The sequence shown here is derived from an EMBL/GenBank/DDBJ whole genome shotgun (WGS) entry which is preliminary data.</text>
</comment>
<accession>A0A0V1FKE1</accession>
<keyword evidence="1" id="KW-1133">Transmembrane helix</keyword>
<evidence type="ECO:0000313" key="2">
    <source>
        <dbReference type="EMBL" id="KRY86523.1"/>
    </source>
</evidence>
<protein>
    <submittedName>
        <fullName evidence="2">Uncharacterized protein</fullName>
    </submittedName>
</protein>
<dbReference type="Proteomes" id="UP000054995">
    <property type="component" value="Unassembled WGS sequence"/>
</dbReference>
<gene>
    <name evidence="2" type="ORF">T4D_844</name>
</gene>
<name>A0A0V1FKE1_TRIPS</name>
<keyword evidence="1" id="KW-0812">Transmembrane</keyword>
<reference evidence="2 3" key="1">
    <citation type="submission" date="2015-01" db="EMBL/GenBank/DDBJ databases">
        <title>Evolution of Trichinella species and genotypes.</title>
        <authorList>
            <person name="Korhonen P.K."/>
            <person name="Edoardo P."/>
            <person name="Giuseppe L.R."/>
            <person name="Gasser R.B."/>
        </authorList>
    </citation>
    <scope>NUCLEOTIDE SEQUENCE [LARGE SCALE GENOMIC DNA]</scope>
    <source>
        <strain evidence="2">ISS470</strain>
    </source>
</reference>
<dbReference type="AlphaFoldDB" id="A0A0V1FKE1"/>
<proteinExistence type="predicted"/>
<evidence type="ECO:0000313" key="3">
    <source>
        <dbReference type="Proteomes" id="UP000054995"/>
    </source>
</evidence>
<organism evidence="2 3">
    <name type="scientific">Trichinella pseudospiralis</name>
    <name type="common">Parasitic roundworm</name>
    <dbReference type="NCBI Taxonomy" id="6337"/>
    <lineage>
        <taxon>Eukaryota</taxon>
        <taxon>Metazoa</taxon>
        <taxon>Ecdysozoa</taxon>
        <taxon>Nematoda</taxon>
        <taxon>Enoplea</taxon>
        <taxon>Dorylaimia</taxon>
        <taxon>Trichinellida</taxon>
        <taxon>Trichinellidae</taxon>
        <taxon>Trichinella</taxon>
    </lineage>
</organism>
<evidence type="ECO:0000256" key="1">
    <source>
        <dbReference type="SAM" id="Phobius"/>
    </source>
</evidence>
<sequence length="80" mass="9355">MEDARQHLEDDDLQNWDPWGTTYTVCLHSTVLLRVVLDLLRVVRVFTFILSSLSISWLLYALNELRERLPLNDVTACHVD</sequence>
<dbReference type="EMBL" id="JYDT01000070">
    <property type="protein sequence ID" value="KRY86523.1"/>
    <property type="molecule type" value="Genomic_DNA"/>
</dbReference>
<feature type="transmembrane region" description="Helical" evidence="1">
    <location>
        <begin position="42"/>
        <end position="62"/>
    </location>
</feature>
<keyword evidence="1" id="KW-0472">Membrane</keyword>